<keyword evidence="2" id="KW-1185">Reference proteome</keyword>
<name>A0A1I4M4I9_9HYPH</name>
<dbReference type="Proteomes" id="UP000198804">
    <property type="component" value="Unassembled WGS sequence"/>
</dbReference>
<dbReference type="RefSeq" id="WP_091951720.1">
    <property type="nucleotide sequence ID" value="NZ_FOSV01000034.1"/>
</dbReference>
<evidence type="ECO:0000313" key="1">
    <source>
        <dbReference type="EMBL" id="SFL98151.1"/>
    </source>
</evidence>
<accession>A0A1I4M4I9</accession>
<dbReference type="EMBL" id="FOSV01000034">
    <property type="protein sequence ID" value="SFL98151.1"/>
    <property type="molecule type" value="Genomic_DNA"/>
</dbReference>
<dbReference type="AlphaFoldDB" id="A0A1I4M4I9"/>
<proteinExistence type="predicted"/>
<sequence>MLLCSEVFEASLRKPREDGRNRTFIELERKVGTFPAAIWTHPDGNMRALVEALAEVRTRLGWGEVALAAAPASSTAAIGDQHAGER</sequence>
<organism evidence="1 2">
    <name type="scientific">Methylorubrum salsuginis</name>
    <dbReference type="NCBI Taxonomy" id="414703"/>
    <lineage>
        <taxon>Bacteria</taxon>
        <taxon>Pseudomonadati</taxon>
        <taxon>Pseudomonadota</taxon>
        <taxon>Alphaproteobacteria</taxon>
        <taxon>Hyphomicrobiales</taxon>
        <taxon>Methylobacteriaceae</taxon>
        <taxon>Methylorubrum</taxon>
    </lineage>
</organism>
<evidence type="ECO:0000313" key="2">
    <source>
        <dbReference type="Proteomes" id="UP000198804"/>
    </source>
</evidence>
<protein>
    <submittedName>
        <fullName evidence="1">Uncharacterized protein</fullName>
    </submittedName>
</protein>
<gene>
    <name evidence="1" type="ORF">SAMN04488125_13431</name>
</gene>
<reference evidence="2" key="1">
    <citation type="submission" date="2016-10" db="EMBL/GenBank/DDBJ databases">
        <authorList>
            <person name="Varghese N."/>
            <person name="Submissions S."/>
        </authorList>
    </citation>
    <scope>NUCLEOTIDE SEQUENCE [LARGE SCALE GENOMIC DNA]</scope>
    <source>
        <strain evidence="2">CGMCC 1.6474</strain>
    </source>
</reference>
<dbReference type="STRING" id="414703.SAMN04488125_13431"/>